<evidence type="ECO:0000313" key="2">
    <source>
        <dbReference type="Proteomes" id="UP000069015"/>
    </source>
</evidence>
<accession>A0A0U2P4Q7</accession>
<sequence length="128" mass="14202">MKMVIIGKPKQDIQQRATDETAPVSRNSVYQIKAITGFSWQHIVVISMTFVNVIAALIEEKDATIAGGDNNPLLAGSGAKRTLSRLKVTQEKLIERAKATLRVMRVRAFIMINIKRMLLCPSVVHPCT</sequence>
<evidence type="ECO:0000313" key="1">
    <source>
        <dbReference type="EMBL" id="ALU42141.1"/>
    </source>
</evidence>
<name>A0A0U2P4Q7_9GAMM</name>
<gene>
    <name evidence="1" type="ORF">AT705_03830</name>
</gene>
<dbReference type="Proteomes" id="UP000069015">
    <property type="component" value="Chromosome 1"/>
</dbReference>
<reference evidence="1 2" key="1">
    <citation type="submission" date="2015-12" db="EMBL/GenBank/DDBJ databases">
        <title>Complete genome sequence of Pseudoalteromonas rubra SCSIO 6842, harboring a conjugative plasmid.</title>
        <authorList>
            <person name="Li B."/>
            <person name="Wang X."/>
        </authorList>
    </citation>
    <scope>NUCLEOTIDE SEQUENCE [LARGE SCALE GENOMIC DNA]</scope>
    <source>
        <strain evidence="1 2">SCSIO 6842</strain>
    </source>
</reference>
<dbReference type="EMBL" id="CP013611">
    <property type="protein sequence ID" value="ALU42141.1"/>
    <property type="molecule type" value="Genomic_DNA"/>
</dbReference>
<proteinExistence type="predicted"/>
<dbReference type="AlphaFoldDB" id="A0A0U2P4Q7"/>
<dbReference type="KEGG" id="prr:AT705_03830"/>
<organism evidence="1 2">
    <name type="scientific">Pseudoalteromonas rubra</name>
    <dbReference type="NCBI Taxonomy" id="43658"/>
    <lineage>
        <taxon>Bacteria</taxon>
        <taxon>Pseudomonadati</taxon>
        <taxon>Pseudomonadota</taxon>
        <taxon>Gammaproteobacteria</taxon>
        <taxon>Alteromonadales</taxon>
        <taxon>Pseudoalteromonadaceae</taxon>
        <taxon>Pseudoalteromonas</taxon>
    </lineage>
</organism>
<protein>
    <submittedName>
        <fullName evidence="1">Uncharacterized protein</fullName>
    </submittedName>
</protein>